<evidence type="ECO:0000256" key="2">
    <source>
        <dbReference type="ARBA" id="ARBA00022676"/>
    </source>
</evidence>
<sequence length="583" mass="66906">MMRRRTAVVQGGQEIGKEQKQDEEEGKNVTKTRRVKGYHHHHLLAAWDEKWVWRLCLAFRLMNAMLVQTYFNPDEHWQALEVAHRIAFGYGHLTWEWQQGLRSYLHPLLFAALYKLLTTLHLDTPWFMTKAPRLLQSVFAAVGDVYLYKFSRNNFGERVAQWTMFCQMFNWFTFFCIVRTFSNCLETVLTTMALFYWWPVQSPSTDHHTGSIFTSRQLGLLLAGVACIIRPTSAIIWVYVGVVQLLKIPHKLQFLLSEVFPIGIICLCAMGLVDSWMYGKWTPVLLNFFRFNFLTSGASFYGRHSWHWYFSQGLPAMAFTFLPLAMIGILWSKQWALAGLIAWVLALYSILGHKEFRFILPVLPIVMMYAGYAMAVLEQQRSSANSKKETAYSVPSSTSSGTQHQGYEQKKPTGGTRQGSCLLGGIIIFLLLTNIPLALYTSMFHQRGAEAVMEHLGQEAHAQHVRNVLFLMPCHATPFYSSLHSNLPMRFLDCSPSEEPGHVGEDERFMANPLGFLSTMFQGVNKSDLPSHIVLFSSLELEVHPFLNTHQYSLDKSFFHAHFAVDRELQAYVMVFTQAPIHQ</sequence>
<dbReference type="InterPro" id="IPR005599">
    <property type="entry name" value="GPI_mannosylTrfase"/>
</dbReference>
<dbReference type="PANTHER" id="PTHR22760">
    <property type="entry name" value="GLYCOSYLTRANSFERASE"/>
    <property type="match status" value="1"/>
</dbReference>
<keyword evidence="2 8" id="KW-0328">Glycosyltransferase</keyword>
<protein>
    <recommendedName>
        <fullName evidence="8">Mannosyltransferase</fullName>
        <ecNumber evidence="8">2.4.1.-</ecNumber>
    </recommendedName>
</protein>
<evidence type="ECO:0000256" key="8">
    <source>
        <dbReference type="RuleBase" id="RU363075"/>
    </source>
</evidence>
<feature type="compositionally biased region" description="Polar residues" evidence="9">
    <location>
        <begin position="393"/>
        <end position="406"/>
    </location>
</feature>
<comment type="similarity">
    <text evidence="8">Belongs to the glycosyltransferase 22 family.</text>
</comment>
<name>A0ABP0WJZ7_9BRYO</name>
<evidence type="ECO:0000313" key="10">
    <source>
        <dbReference type="EMBL" id="CAK9265722.1"/>
    </source>
</evidence>
<feature type="region of interest" description="Disordered" evidence="9">
    <location>
        <begin position="388"/>
        <end position="415"/>
    </location>
</feature>
<keyword evidence="6 8" id="KW-1133">Transmembrane helix</keyword>
<keyword evidence="7 8" id="KW-0472">Membrane</keyword>
<feature type="transmembrane region" description="Helical" evidence="8">
    <location>
        <begin position="218"/>
        <end position="240"/>
    </location>
</feature>
<feature type="transmembrane region" description="Helical" evidence="8">
    <location>
        <begin position="335"/>
        <end position="352"/>
    </location>
</feature>
<keyword evidence="11" id="KW-1185">Reference proteome</keyword>
<reference evidence="10" key="1">
    <citation type="submission" date="2024-02" db="EMBL/GenBank/DDBJ databases">
        <authorList>
            <consortium name="ELIXIR-Norway"/>
            <consortium name="Elixir Norway"/>
        </authorList>
    </citation>
    <scope>NUCLEOTIDE SEQUENCE</scope>
</reference>
<evidence type="ECO:0000256" key="1">
    <source>
        <dbReference type="ARBA" id="ARBA00004477"/>
    </source>
</evidence>
<evidence type="ECO:0000256" key="4">
    <source>
        <dbReference type="ARBA" id="ARBA00022692"/>
    </source>
</evidence>
<gene>
    <name evidence="10" type="ORF">CSSPJE1EN1_LOCUS11200</name>
</gene>
<keyword evidence="3" id="KW-0808">Transferase</keyword>
<evidence type="ECO:0000256" key="5">
    <source>
        <dbReference type="ARBA" id="ARBA00022824"/>
    </source>
</evidence>
<evidence type="ECO:0000256" key="6">
    <source>
        <dbReference type="ARBA" id="ARBA00022989"/>
    </source>
</evidence>
<feature type="transmembrane region" description="Helical" evidence="8">
    <location>
        <begin position="252"/>
        <end position="272"/>
    </location>
</feature>
<dbReference type="Pfam" id="PF03901">
    <property type="entry name" value="Glyco_transf_22"/>
    <property type="match status" value="1"/>
</dbReference>
<feature type="transmembrane region" description="Helical" evidence="8">
    <location>
        <begin position="358"/>
        <end position="377"/>
    </location>
</feature>
<feature type="transmembrane region" description="Helical" evidence="8">
    <location>
        <begin position="420"/>
        <end position="440"/>
    </location>
</feature>
<accession>A0ABP0WJZ7</accession>
<keyword evidence="4 8" id="KW-0812">Transmembrane</keyword>
<dbReference type="Proteomes" id="UP001497444">
    <property type="component" value="Chromosome 18"/>
</dbReference>
<evidence type="ECO:0000256" key="7">
    <source>
        <dbReference type="ARBA" id="ARBA00023136"/>
    </source>
</evidence>
<dbReference type="PANTHER" id="PTHR22760:SF4">
    <property type="entry name" value="GPI MANNOSYLTRANSFERASE 3"/>
    <property type="match status" value="1"/>
</dbReference>
<comment type="subcellular location">
    <subcellularLocation>
        <location evidence="1 8">Endoplasmic reticulum membrane</location>
        <topology evidence="1 8">Multi-pass membrane protein</topology>
    </subcellularLocation>
</comment>
<evidence type="ECO:0000256" key="9">
    <source>
        <dbReference type="SAM" id="MobiDB-lite"/>
    </source>
</evidence>
<feature type="transmembrane region" description="Helical" evidence="8">
    <location>
        <begin position="171"/>
        <end position="197"/>
    </location>
</feature>
<organism evidence="10 11">
    <name type="scientific">Sphagnum jensenii</name>
    <dbReference type="NCBI Taxonomy" id="128206"/>
    <lineage>
        <taxon>Eukaryota</taxon>
        <taxon>Viridiplantae</taxon>
        <taxon>Streptophyta</taxon>
        <taxon>Embryophyta</taxon>
        <taxon>Bryophyta</taxon>
        <taxon>Sphagnophytina</taxon>
        <taxon>Sphagnopsida</taxon>
        <taxon>Sphagnales</taxon>
        <taxon>Sphagnaceae</taxon>
        <taxon>Sphagnum</taxon>
    </lineage>
</organism>
<feature type="transmembrane region" description="Helical" evidence="8">
    <location>
        <begin position="308"/>
        <end position="328"/>
    </location>
</feature>
<feature type="region of interest" description="Disordered" evidence="9">
    <location>
        <begin position="1"/>
        <end position="29"/>
    </location>
</feature>
<proteinExistence type="inferred from homology"/>
<evidence type="ECO:0000313" key="11">
    <source>
        <dbReference type="Proteomes" id="UP001497444"/>
    </source>
</evidence>
<keyword evidence="5 8" id="KW-0256">Endoplasmic reticulum</keyword>
<dbReference type="EMBL" id="OZ020113">
    <property type="protein sequence ID" value="CAK9265722.1"/>
    <property type="molecule type" value="Genomic_DNA"/>
</dbReference>
<dbReference type="EC" id="2.4.1.-" evidence="8"/>
<evidence type="ECO:0000256" key="3">
    <source>
        <dbReference type="ARBA" id="ARBA00022679"/>
    </source>
</evidence>